<organism evidence="1 2">
    <name type="scientific">Pseudomonas canadensis</name>
    <dbReference type="NCBI Taxonomy" id="915099"/>
    <lineage>
        <taxon>Bacteria</taxon>
        <taxon>Pseudomonadati</taxon>
        <taxon>Pseudomonadota</taxon>
        <taxon>Gammaproteobacteria</taxon>
        <taxon>Pseudomonadales</taxon>
        <taxon>Pseudomonadaceae</taxon>
        <taxon>Pseudomonas</taxon>
    </lineage>
</organism>
<name>A0A423EUR6_9PSED</name>
<evidence type="ECO:0000313" key="1">
    <source>
        <dbReference type="EMBL" id="ROM43432.1"/>
    </source>
</evidence>
<proteinExistence type="predicted"/>
<dbReference type="EMBL" id="MOAZ01000021">
    <property type="protein sequence ID" value="ROM43432.1"/>
    <property type="molecule type" value="Genomic_DNA"/>
</dbReference>
<comment type="caution">
    <text evidence="1">The sequence shown here is derived from an EMBL/GenBank/DDBJ whole genome shotgun (WGS) entry which is preliminary data.</text>
</comment>
<dbReference type="Proteomes" id="UP000283389">
    <property type="component" value="Unassembled WGS sequence"/>
</dbReference>
<protein>
    <submittedName>
        <fullName evidence="1">Uncharacterized protein</fullName>
    </submittedName>
</protein>
<dbReference type="AlphaFoldDB" id="A0A423EUR6"/>
<accession>A0A423EUR6</accession>
<gene>
    <name evidence="1" type="ORF">BK649_30130</name>
</gene>
<sequence length="176" mass="19823">MTTTAVEFVHDGAQLILVYRPRDGADWVLRKLQDKGKIVIKGTFHLSNGHLTAHDQRPFEEDDFPDAGLGSPDYFDDPWLAFKVGGSEGDYFRLDPTVMNIDIPILLSKDAPLTWRWFSTDRPVSIMAVIAELKPNRIVIGGSEPDAIPFNEYEELIDQFPTLNRFGVRTAHPGRA</sequence>
<evidence type="ECO:0000313" key="2">
    <source>
        <dbReference type="Proteomes" id="UP000283389"/>
    </source>
</evidence>
<dbReference type="RefSeq" id="WP_123478543.1">
    <property type="nucleotide sequence ID" value="NZ_MOAZ01000021.1"/>
</dbReference>
<reference evidence="1 2" key="1">
    <citation type="submission" date="2016-10" db="EMBL/GenBank/DDBJ databases">
        <title>Comparative genome analysis of multiple Pseudomonas spp. focuses on biocontrol and plant growth promoting traits.</title>
        <authorList>
            <person name="Tao X.-Y."/>
            <person name="Taylor C.G."/>
        </authorList>
    </citation>
    <scope>NUCLEOTIDE SEQUENCE [LARGE SCALE GENOMIC DNA]</scope>
    <source>
        <strain evidence="1 2">36C8</strain>
    </source>
</reference>